<feature type="signal peptide" evidence="2">
    <location>
        <begin position="1"/>
        <end position="26"/>
    </location>
</feature>
<gene>
    <name evidence="3" type="ORF">NIES267_69240</name>
</gene>
<keyword evidence="1" id="KW-0472">Membrane</keyword>
<proteinExistence type="predicted"/>
<feature type="chain" id="PRO_5012441797" evidence="2">
    <location>
        <begin position="27"/>
        <end position="157"/>
    </location>
</feature>
<sequence>MNKSITALSLVTLTTLASIIPNVALAGSYKGKCFNKLEGDMDKCHVTIDNGKINITMRKASNQGANQVISANAIEKVERSKSAKRLGKTAIWTTLAFGPLGLLPLAFKKKKMTYVVQFKNGDKSEGAVFTIRRSKTPLADIDLKNLGTEVVNLDAVK</sequence>
<evidence type="ECO:0000313" key="4">
    <source>
        <dbReference type="Proteomes" id="UP000218418"/>
    </source>
</evidence>
<keyword evidence="2" id="KW-0732">Signal</keyword>
<dbReference type="OrthoDB" id="9837586at2"/>
<evidence type="ECO:0000313" key="3">
    <source>
        <dbReference type="EMBL" id="BAY87402.1"/>
    </source>
</evidence>
<keyword evidence="4" id="KW-1185">Reference proteome</keyword>
<organism evidence="3 4">
    <name type="scientific">Calothrix parasitica NIES-267</name>
    <dbReference type="NCBI Taxonomy" id="1973488"/>
    <lineage>
        <taxon>Bacteria</taxon>
        <taxon>Bacillati</taxon>
        <taxon>Cyanobacteriota</taxon>
        <taxon>Cyanophyceae</taxon>
        <taxon>Nostocales</taxon>
        <taxon>Calotrichaceae</taxon>
        <taxon>Calothrix</taxon>
    </lineage>
</organism>
<protein>
    <submittedName>
        <fullName evidence="3">Uncharacterized protein</fullName>
    </submittedName>
</protein>
<keyword evidence="1" id="KW-0812">Transmembrane</keyword>
<dbReference type="AlphaFoldDB" id="A0A1Z4M1P3"/>
<dbReference type="Proteomes" id="UP000218418">
    <property type="component" value="Chromosome"/>
</dbReference>
<feature type="transmembrane region" description="Helical" evidence="1">
    <location>
        <begin position="89"/>
        <end position="107"/>
    </location>
</feature>
<keyword evidence="1" id="KW-1133">Transmembrane helix</keyword>
<evidence type="ECO:0000256" key="1">
    <source>
        <dbReference type="SAM" id="Phobius"/>
    </source>
</evidence>
<accession>A0A1Z4M1P3</accession>
<evidence type="ECO:0000256" key="2">
    <source>
        <dbReference type="SAM" id="SignalP"/>
    </source>
</evidence>
<dbReference type="EMBL" id="AP018227">
    <property type="protein sequence ID" value="BAY87402.1"/>
    <property type="molecule type" value="Genomic_DNA"/>
</dbReference>
<reference evidence="3 4" key="1">
    <citation type="submission" date="2017-06" db="EMBL/GenBank/DDBJ databases">
        <title>Genome sequencing of cyanobaciteial culture collection at National Institute for Environmental Studies (NIES).</title>
        <authorList>
            <person name="Hirose Y."/>
            <person name="Shimura Y."/>
            <person name="Fujisawa T."/>
            <person name="Nakamura Y."/>
            <person name="Kawachi M."/>
        </authorList>
    </citation>
    <scope>NUCLEOTIDE SEQUENCE [LARGE SCALE GENOMIC DNA]</scope>
    <source>
        <strain evidence="3 4">NIES-267</strain>
    </source>
</reference>
<name>A0A1Z4M1P3_9CYAN</name>